<proteinExistence type="predicted"/>
<comment type="caution">
    <text evidence="1">The sequence shown here is derived from an EMBL/GenBank/DDBJ whole genome shotgun (WGS) entry which is preliminary data.</text>
</comment>
<organism evidence="1 2">
    <name type="scientific">Ixodes persulcatus</name>
    <name type="common">Taiga tick</name>
    <dbReference type="NCBI Taxonomy" id="34615"/>
    <lineage>
        <taxon>Eukaryota</taxon>
        <taxon>Metazoa</taxon>
        <taxon>Ecdysozoa</taxon>
        <taxon>Arthropoda</taxon>
        <taxon>Chelicerata</taxon>
        <taxon>Arachnida</taxon>
        <taxon>Acari</taxon>
        <taxon>Parasitiformes</taxon>
        <taxon>Ixodida</taxon>
        <taxon>Ixodoidea</taxon>
        <taxon>Ixodidae</taxon>
        <taxon>Ixodinae</taxon>
        <taxon>Ixodes</taxon>
    </lineage>
</organism>
<dbReference type="Proteomes" id="UP000805193">
    <property type="component" value="Unassembled WGS sequence"/>
</dbReference>
<protein>
    <submittedName>
        <fullName evidence="1">Uncharacterized protein</fullName>
    </submittedName>
</protein>
<name>A0AC60QP73_IXOPE</name>
<evidence type="ECO:0000313" key="1">
    <source>
        <dbReference type="EMBL" id="KAG0438257.1"/>
    </source>
</evidence>
<evidence type="ECO:0000313" key="2">
    <source>
        <dbReference type="Proteomes" id="UP000805193"/>
    </source>
</evidence>
<accession>A0AC60QP73</accession>
<reference evidence="1 2" key="1">
    <citation type="journal article" date="2020" name="Cell">
        <title>Large-Scale Comparative Analyses of Tick Genomes Elucidate Their Genetic Diversity and Vector Capacities.</title>
        <authorList>
            <consortium name="Tick Genome and Microbiome Consortium (TIGMIC)"/>
            <person name="Jia N."/>
            <person name="Wang J."/>
            <person name="Shi W."/>
            <person name="Du L."/>
            <person name="Sun Y."/>
            <person name="Zhan W."/>
            <person name="Jiang J.F."/>
            <person name="Wang Q."/>
            <person name="Zhang B."/>
            <person name="Ji P."/>
            <person name="Bell-Sakyi L."/>
            <person name="Cui X.M."/>
            <person name="Yuan T.T."/>
            <person name="Jiang B.G."/>
            <person name="Yang W.F."/>
            <person name="Lam T.T."/>
            <person name="Chang Q.C."/>
            <person name="Ding S.J."/>
            <person name="Wang X.J."/>
            <person name="Zhu J.G."/>
            <person name="Ruan X.D."/>
            <person name="Zhao L."/>
            <person name="Wei J.T."/>
            <person name="Ye R.Z."/>
            <person name="Que T.C."/>
            <person name="Du C.H."/>
            <person name="Zhou Y.H."/>
            <person name="Cheng J.X."/>
            <person name="Dai P.F."/>
            <person name="Guo W.B."/>
            <person name="Han X.H."/>
            <person name="Huang E.J."/>
            <person name="Li L.F."/>
            <person name="Wei W."/>
            <person name="Gao Y.C."/>
            <person name="Liu J.Z."/>
            <person name="Shao H.Z."/>
            <person name="Wang X."/>
            <person name="Wang C.C."/>
            <person name="Yang T.C."/>
            <person name="Huo Q.B."/>
            <person name="Li W."/>
            <person name="Chen H.Y."/>
            <person name="Chen S.E."/>
            <person name="Zhou L.G."/>
            <person name="Ni X.B."/>
            <person name="Tian J.H."/>
            <person name="Sheng Y."/>
            <person name="Liu T."/>
            <person name="Pan Y.S."/>
            <person name="Xia L.Y."/>
            <person name="Li J."/>
            <person name="Zhao F."/>
            <person name="Cao W.C."/>
        </authorList>
    </citation>
    <scope>NUCLEOTIDE SEQUENCE [LARGE SCALE GENOMIC DNA]</scope>
    <source>
        <strain evidence="1">Iper-2018</strain>
    </source>
</reference>
<keyword evidence="2" id="KW-1185">Reference proteome</keyword>
<gene>
    <name evidence="1" type="ORF">HPB47_017093</name>
</gene>
<sequence length="381" mass="43880">MDVAWTRILGRASFHLQVSFHLKVFNFGTRSELSVFILSDVQNTVPDNLLTFSFVVWIYQVSRCRPFERAARLERAALLFAELSHVRSWINITCREDGATLCSHVACATTGHVFKPSQVKRSVIFSWKMLVFLGMEIQQKHIFINDVKVHTDKLKYVSRAEQSTKINRKRRMTTEEIQANASTFLIAGFETTGTTLAFSAYLLAKHPEIQDKTRDEVRSIIEKENGLTYDGVFSMRLLDQVISEVLRLYPPVVGFITRRCENDYEYEGLKIPKDITVVVPAYQLHHDPVYWENPEEFDPERFSPENKDKIEPMAYQPFGNGPRNCVAMRFGQLTLKMTLAKLLSKYKFTLDEERHKNGLKIGSSFTLAYPEGGVWIYINGL</sequence>
<dbReference type="EMBL" id="JABSTQ010005931">
    <property type="protein sequence ID" value="KAG0438257.1"/>
    <property type="molecule type" value="Genomic_DNA"/>
</dbReference>